<feature type="compositionally biased region" description="Acidic residues" evidence="1">
    <location>
        <begin position="597"/>
        <end position="606"/>
    </location>
</feature>
<evidence type="ECO:0000313" key="3">
    <source>
        <dbReference type="Proteomes" id="UP000292082"/>
    </source>
</evidence>
<dbReference type="Proteomes" id="UP000292082">
    <property type="component" value="Unassembled WGS sequence"/>
</dbReference>
<evidence type="ECO:0000256" key="1">
    <source>
        <dbReference type="SAM" id="MobiDB-lite"/>
    </source>
</evidence>
<gene>
    <name evidence="2" type="ORF">BD310DRAFT_940190</name>
</gene>
<dbReference type="STRING" id="114155.A0A4Q9NVY7"/>
<evidence type="ECO:0000313" key="2">
    <source>
        <dbReference type="EMBL" id="TBU52477.1"/>
    </source>
</evidence>
<protein>
    <submittedName>
        <fullName evidence="2">Uncharacterized protein</fullName>
    </submittedName>
</protein>
<dbReference type="EMBL" id="ML145249">
    <property type="protein sequence ID" value="TBU52477.1"/>
    <property type="molecule type" value="Genomic_DNA"/>
</dbReference>
<feature type="region of interest" description="Disordered" evidence="1">
    <location>
        <begin position="498"/>
        <end position="523"/>
    </location>
</feature>
<feature type="region of interest" description="Disordered" evidence="1">
    <location>
        <begin position="363"/>
        <end position="394"/>
    </location>
</feature>
<feature type="region of interest" description="Disordered" evidence="1">
    <location>
        <begin position="593"/>
        <end position="622"/>
    </location>
</feature>
<feature type="region of interest" description="Disordered" evidence="1">
    <location>
        <begin position="105"/>
        <end position="141"/>
    </location>
</feature>
<accession>A0A4Q9NVY7</accession>
<dbReference type="AlphaFoldDB" id="A0A4Q9NVY7"/>
<proteinExistence type="predicted"/>
<reference evidence="2 3" key="1">
    <citation type="submission" date="2019-01" db="EMBL/GenBank/DDBJ databases">
        <title>Draft genome sequences of three monokaryotic isolates of the white-rot basidiomycete fungus Dichomitus squalens.</title>
        <authorList>
            <consortium name="DOE Joint Genome Institute"/>
            <person name="Lopez S.C."/>
            <person name="Andreopoulos B."/>
            <person name="Pangilinan J."/>
            <person name="Lipzen A."/>
            <person name="Riley R."/>
            <person name="Ahrendt S."/>
            <person name="Ng V."/>
            <person name="Barry K."/>
            <person name="Daum C."/>
            <person name="Grigoriev I.V."/>
            <person name="Hilden K.S."/>
            <person name="Makela M.R."/>
            <person name="de Vries R.P."/>
        </authorList>
    </citation>
    <scope>NUCLEOTIDE SEQUENCE [LARGE SCALE GENOMIC DNA]</scope>
    <source>
        <strain evidence="2 3">CBS 464.89</strain>
    </source>
</reference>
<feature type="compositionally biased region" description="Polar residues" evidence="1">
    <location>
        <begin position="112"/>
        <end position="138"/>
    </location>
</feature>
<name>A0A4Q9NVY7_9APHY</name>
<sequence>MSLAQSLPPCPPHSSLAVHALVFVLSHPYVSSLSLRDIAVLARTCTALKSLSDNAFLTALSHPPHSSILGPMAPDNPQALTLSSPRAIQAFAAFAHKSSAYRPRQLCHPASDGSNESQHPQQCNAHDSVPDNGTTSSPGYPFSCRAPRPALSLPLRRLTIDLHPSQLSSSLPLLRILQLCSPTLTHLRITHTDALLAHDADLSRALPLLSNLTSLAIHGVGPRGCTLLGDLKASLQEAQVDFDDDWVHSVICASYAKRYRPPNFAPALTNPSGPPPPTPALAVVPLLPDPVLLLENSMLTLRTMRSSNAIIVTVADKIRYPAVRTLALRLAGVPTVIPLVHAFPALRDLYVYTPFDGCGLRAPPPQTTTVADAATPPSTPPSPGTADRPASPNFLSYLTPRRMRPPMPCIHATRETNRTSQVYSSFPPLLSVRGFAPGLYALGLTCTVRRFEVGSLTPPSEGAEEAWAVRTLLADIMPTTVTIGLGRGWWAPGTMQVRGKDKTAAKGPPAAKGRAKWKGKERDTGRDGLKSIFGGDGVGEAVWAGVSELVLRVEEPGRWEHVTRDILAMLIPLANTLTTFVLHWDRTSVPFDRVPLDDDQEDDDDGQPGHAPHGDPAQTSRAEAFARRVAEQLPLLRYMFIEILHDELPGPASAQEMSRPPQPWGTRRYDRERRFFRVERAEGWLCLDPLSPGMAETVMADAGLSFVDQVRYT</sequence>
<organism evidence="2 3">
    <name type="scientific">Dichomitus squalens</name>
    <dbReference type="NCBI Taxonomy" id="114155"/>
    <lineage>
        <taxon>Eukaryota</taxon>
        <taxon>Fungi</taxon>
        <taxon>Dikarya</taxon>
        <taxon>Basidiomycota</taxon>
        <taxon>Agaricomycotina</taxon>
        <taxon>Agaricomycetes</taxon>
        <taxon>Polyporales</taxon>
        <taxon>Polyporaceae</taxon>
        <taxon>Dichomitus</taxon>
    </lineage>
</organism>
<keyword evidence="3" id="KW-1185">Reference proteome</keyword>
<feature type="compositionally biased region" description="Low complexity" evidence="1">
    <location>
        <begin position="367"/>
        <end position="376"/>
    </location>
</feature>